<protein>
    <submittedName>
        <fullName evidence="1">Uncharacterized protein</fullName>
    </submittedName>
</protein>
<reference evidence="1" key="2">
    <citation type="journal article" date="2015" name="Data Brief">
        <title>Shoot transcriptome of the giant reed, Arundo donax.</title>
        <authorList>
            <person name="Barrero R.A."/>
            <person name="Guerrero F.D."/>
            <person name="Moolhuijzen P."/>
            <person name="Goolsby J.A."/>
            <person name="Tidwell J."/>
            <person name="Bellgard S.E."/>
            <person name="Bellgard M.I."/>
        </authorList>
    </citation>
    <scope>NUCLEOTIDE SEQUENCE</scope>
    <source>
        <tissue evidence="1">Shoot tissue taken approximately 20 cm above the soil surface</tissue>
    </source>
</reference>
<dbReference type="EMBL" id="GBRH01237292">
    <property type="protein sequence ID" value="JAD60603.1"/>
    <property type="molecule type" value="Transcribed_RNA"/>
</dbReference>
<evidence type="ECO:0000313" key="1">
    <source>
        <dbReference type="EMBL" id="JAD60603.1"/>
    </source>
</evidence>
<dbReference type="AlphaFoldDB" id="A0A0A9BER9"/>
<name>A0A0A9BER9_ARUDO</name>
<sequence length="22" mass="2616">MWQVLSCVAYSCLKEQQFLILL</sequence>
<organism evidence="1">
    <name type="scientific">Arundo donax</name>
    <name type="common">Giant reed</name>
    <name type="synonym">Donax arundinaceus</name>
    <dbReference type="NCBI Taxonomy" id="35708"/>
    <lineage>
        <taxon>Eukaryota</taxon>
        <taxon>Viridiplantae</taxon>
        <taxon>Streptophyta</taxon>
        <taxon>Embryophyta</taxon>
        <taxon>Tracheophyta</taxon>
        <taxon>Spermatophyta</taxon>
        <taxon>Magnoliopsida</taxon>
        <taxon>Liliopsida</taxon>
        <taxon>Poales</taxon>
        <taxon>Poaceae</taxon>
        <taxon>PACMAD clade</taxon>
        <taxon>Arundinoideae</taxon>
        <taxon>Arundineae</taxon>
        <taxon>Arundo</taxon>
    </lineage>
</organism>
<accession>A0A0A9BER9</accession>
<proteinExistence type="predicted"/>
<reference evidence="1" key="1">
    <citation type="submission" date="2014-09" db="EMBL/GenBank/DDBJ databases">
        <authorList>
            <person name="Magalhaes I.L.F."/>
            <person name="Oliveira U."/>
            <person name="Santos F.R."/>
            <person name="Vidigal T.H.D.A."/>
            <person name="Brescovit A.D."/>
            <person name="Santos A.J."/>
        </authorList>
    </citation>
    <scope>NUCLEOTIDE SEQUENCE</scope>
    <source>
        <tissue evidence="1">Shoot tissue taken approximately 20 cm above the soil surface</tissue>
    </source>
</reference>